<evidence type="ECO:0000259" key="9">
    <source>
        <dbReference type="PROSITE" id="PS51007"/>
    </source>
</evidence>
<dbReference type="InterPro" id="IPR051459">
    <property type="entry name" value="Cytochrome_c-type_DH"/>
</dbReference>
<evidence type="ECO:0000313" key="10">
    <source>
        <dbReference type="EMBL" id="KIE57948.1"/>
    </source>
</evidence>
<dbReference type="GO" id="GO:0005506">
    <property type="term" value="F:iron ion binding"/>
    <property type="evidence" value="ECO:0007669"/>
    <property type="project" value="InterPro"/>
</dbReference>
<dbReference type="Proteomes" id="UP000315925">
    <property type="component" value="Chromosome"/>
</dbReference>
<proteinExistence type="predicted"/>
<feature type="signal peptide" evidence="8">
    <location>
        <begin position="1"/>
        <end position="24"/>
    </location>
</feature>
<evidence type="ECO:0000256" key="7">
    <source>
        <dbReference type="SAM" id="MobiDB-lite"/>
    </source>
</evidence>
<dbReference type="PRINTS" id="PR00605">
    <property type="entry name" value="CYTCHROMECIC"/>
</dbReference>
<protein>
    <submittedName>
        <fullName evidence="10 11">Cytochrome C</fullName>
    </submittedName>
</protein>
<dbReference type="EMBL" id="JQNX01000008">
    <property type="protein sequence ID" value="KIE57948.1"/>
    <property type="molecule type" value="Genomic_DNA"/>
</dbReference>
<gene>
    <name evidence="10" type="ORF">A946_09860</name>
    <name evidence="11" type="ORF">kam1_1151</name>
</gene>
<dbReference type="Proteomes" id="UP000031594">
    <property type="component" value="Unassembled WGS sequence"/>
</dbReference>
<keyword evidence="3 6" id="KW-0479">Metal-binding</keyword>
<dbReference type="Pfam" id="PF00034">
    <property type="entry name" value="Cytochrom_C"/>
    <property type="match status" value="1"/>
</dbReference>
<dbReference type="OrthoDB" id="9809720at2"/>
<dbReference type="GO" id="GO:0009055">
    <property type="term" value="F:electron transfer activity"/>
    <property type="evidence" value="ECO:0007669"/>
    <property type="project" value="InterPro"/>
</dbReference>
<dbReference type="InterPro" id="IPR008168">
    <property type="entry name" value="Cyt_C_IC"/>
</dbReference>
<dbReference type="RefSeq" id="WP_039722038.1">
    <property type="nucleotide sequence ID" value="NZ_CP037899.1"/>
</dbReference>
<dbReference type="STRING" id="1202785.A946_09860"/>
<keyword evidence="5 6" id="KW-0408">Iron</keyword>
<keyword evidence="4" id="KW-0249">Electron transport</keyword>
<name>A0A0C1UQ30_9BACT</name>
<evidence type="ECO:0000256" key="6">
    <source>
        <dbReference type="PROSITE-ProRule" id="PRU00433"/>
    </source>
</evidence>
<dbReference type="GO" id="GO:0020037">
    <property type="term" value="F:heme binding"/>
    <property type="evidence" value="ECO:0007669"/>
    <property type="project" value="InterPro"/>
</dbReference>
<keyword evidence="1" id="KW-0813">Transport</keyword>
<evidence type="ECO:0000256" key="8">
    <source>
        <dbReference type="SAM" id="SignalP"/>
    </source>
</evidence>
<keyword evidence="12" id="KW-1185">Reference proteome</keyword>
<evidence type="ECO:0000256" key="1">
    <source>
        <dbReference type="ARBA" id="ARBA00022448"/>
    </source>
</evidence>
<keyword evidence="8" id="KW-0732">Signal</keyword>
<feature type="domain" description="Cytochrome c" evidence="9">
    <location>
        <begin position="26"/>
        <end position="116"/>
    </location>
</feature>
<keyword evidence="2 6" id="KW-0349">Heme</keyword>
<evidence type="ECO:0000313" key="12">
    <source>
        <dbReference type="Proteomes" id="UP000031594"/>
    </source>
</evidence>
<sequence>MKKQFYKAIVLGISSLFFSSSLFAQDIMKDGKKFYEMNCAACHQPTGTGVPGVYPPLAGSKLVNGGSKRVVAIILNGLQGPFKVDGTQYNGVMQPWKAILSDDRIAAVATYIRQSWGNKGTPVTVEQVKAAREEYKSRTAPLSEADVNAIPDEDIKP</sequence>
<evidence type="ECO:0000256" key="3">
    <source>
        <dbReference type="ARBA" id="ARBA00022723"/>
    </source>
</evidence>
<dbReference type="PROSITE" id="PS51007">
    <property type="entry name" value="CYTC"/>
    <property type="match status" value="1"/>
</dbReference>
<dbReference type="KEGG" id="mkc:kam1_1151"/>
<dbReference type="SUPFAM" id="SSF46626">
    <property type="entry name" value="Cytochrome c"/>
    <property type="match status" value="1"/>
</dbReference>
<reference evidence="11" key="2">
    <citation type="journal article" date="2019" name="BMC Genomics">
        <title>Complete genome sequence analysis of the thermoacidophilic verrucomicrobial methanotroph 'Candidatus Methylacidiphilum kamchatkense' strain Kam1 and comparison with its closest relatives.</title>
        <authorList>
            <person name="Kruse T."/>
            <person name="Ratnadevi C.M."/>
            <person name="Erikstad H.A."/>
            <person name="Birkeland N.K."/>
        </authorList>
    </citation>
    <scope>NUCLEOTIDE SEQUENCE</scope>
    <source>
        <strain evidence="11">Kam1</strain>
    </source>
</reference>
<dbReference type="PANTHER" id="PTHR35008">
    <property type="entry name" value="BLL4482 PROTEIN-RELATED"/>
    <property type="match status" value="1"/>
</dbReference>
<accession>A0A0C1UQ30</accession>
<dbReference type="InterPro" id="IPR009056">
    <property type="entry name" value="Cyt_c-like_dom"/>
</dbReference>
<dbReference type="AlphaFoldDB" id="A0A0C1UQ30"/>
<evidence type="ECO:0000313" key="13">
    <source>
        <dbReference type="Proteomes" id="UP000315925"/>
    </source>
</evidence>
<dbReference type="InterPro" id="IPR036909">
    <property type="entry name" value="Cyt_c-like_dom_sf"/>
</dbReference>
<evidence type="ECO:0000256" key="2">
    <source>
        <dbReference type="ARBA" id="ARBA00022617"/>
    </source>
</evidence>
<reference evidence="10 12" key="1">
    <citation type="submission" date="2014-08" db="EMBL/GenBank/DDBJ databases">
        <title>Methylacidiphilum kamchatkense strain Kam1 draft genome sequence.</title>
        <authorList>
            <person name="Birkeland N.-K."/>
            <person name="Erikstad H.A."/>
        </authorList>
    </citation>
    <scope>NUCLEOTIDE SEQUENCE [LARGE SCALE GENOMIC DNA]</scope>
    <source>
        <strain evidence="10 12">Kam1</strain>
    </source>
</reference>
<evidence type="ECO:0000256" key="5">
    <source>
        <dbReference type="ARBA" id="ARBA00023004"/>
    </source>
</evidence>
<evidence type="ECO:0000256" key="4">
    <source>
        <dbReference type="ARBA" id="ARBA00022982"/>
    </source>
</evidence>
<feature type="region of interest" description="Disordered" evidence="7">
    <location>
        <begin position="134"/>
        <end position="157"/>
    </location>
</feature>
<dbReference type="PANTHER" id="PTHR35008:SF8">
    <property type="entry name" value="ALCOHOL DEHYDROGENASE CYTOCHROME C SUBUNIT"/>
    <property type="match status" value="1"/>
</dbReference>
<reference evidence="13" key="3">
    <citation type="submission" date="2019-03" db="EMBL/GenBank/DDBJ databases">
        <title>Complete genome of Methylacidiphilum kamchatkense Kam1.</title>
        <authorList>
            <person name="Kruse T."/>
            <person name="Murarilal Ratnadevi C."/>
            <person name="Erikstad H.-A."/>
            <person name="Birkeland N.-K."/>
        </authorList>
    </citation>
    <scope>NUCLEOTIDE SEQUENCE [LARGE SCALE GENOMIC DNA]</scope>
    <source>
        <strain evidence="13">kam1</strain>
    </source>
</reference>
<dbReference type="Gene3D" id="1.10.760.10">
    <property type="entry name" value="Cytochrome c-like domain"/>
    <property type="match status" value="1"/>
</dbReference>
<feature type="chain" id="PRO_5044541291" evidence="8">
    <location>
        <begin position="25"/>
        <end position="157"/>
    </location>
</feature>
<evidence type="ECO:0000313" key="11">
    <source>
        <dbReference type="EMBL" id="QDQ42379.1"/>
    </source>
</evidence>
<organism evidence="11 13">
    <name type="scientific">Methylacidiphilum kamchatkense Kam1</name>
    <dbReference type="NCBI Taxonomy" id="1202785"/>
    <lineage>
        <taxon>Bacteria</taxon>
        <taxon>Pseudomonadati</taxon>
        <taxon>Verrucomicrobiota</taxon>
        <taxon>Methylacidiphilae</taxon>
        <taxon>Methylacidiphilales</taxon>
        <taxon>Methylacidiphilaceae</taxon>
        <taxon>Methylacidiphilum (ex Ratnadevi et al. 2023)</taxon>
    </lineage>
</organism>
<dbReference type="EMBL" id="CP037899">
    <property type="protein sequence ID" value="QDQ42379.1"/>
    <property type="molecule type" value="Genomic_DNA"/>
</dbReference>